<evidence type="ECO:0000259" key="5">
    <source>
        <dbReference type="Pfam" id="PF02776"/>
    </source>
</evidence>
<evidence type="ECO:0000313" key="7">
    <source>
        <dbReference type="Proteomes" id="UP000266273"/>
    </source>
</evidence>
<dbReference type="SUPFAM" id="SSF52518">
    <property type="entry name" value="Thiamin diphosphate-binding fold (THDP-binding)"/>
    <property type="match status" value="2"/>
</dbReference>
<dbReference type="InterPro" id="IPR029035">
    <property type="entry name" value="DHS-like_NAD/FAD-binding_dom"/>
</dbReference>
<dbReference type="CDD" id="cd07035">
    <property type="entry name" value="TPP_PYR_POX_like"/>
    <property type="match status" value="1"/>
</dbReference>
<evidence type="ECO:0000313" key="6">
    <source>
        <dbReference type="EMBL" id="RIA45375.1"/>
    </source>
</evidence>
<evidence type="ECO:0000256" key="3">
    <source>
        <dbReference type="ARBA" id="ARBA00023052"/>
    </source>
</evidence>
<organism evidence="6 7">
    <name type="scientific">Dichotomicrobium thermohalophilum</name>
    <dbReference type="NCBI Taxonomy" id="933063"/>
    <lineage>
        <taxon>Bacteria</taxon>
        <taxon>Pseudomonadati</taxon>
        <taxon>Pseudomonadota</taxon>
        <taxon>Alphaproteobacteria</taxon>
        <taxon>Hyphomicrobiales</taxon>
        <taxon>Hyphomicrobiaceae</taxon>
        <taxon>Dichotomicrobium</taxon>
    </lineage>
</organism>
<comment type="similarity">
    <text evidence="2">Belongs to the TPP enzyme family.</text>
</comment>
<keyword evidence="3" id="KW-0786">Thiamine pyrophosphate</keyword>
<dbReference type="PANTHER" id="PTHR18968">
    <property type="entry name" value="THIAMINE PYROPHOSPHATE ENZYMES"/>
    <property type="match status" value="1"/>
</dbReference>
<evidence type="ECO:0000259" key="4">
    <source>
        <dbReference type="Pfam" id="PF02775"/>
    </source>
</evidence>
<dbReference type="Gene3D" id="3.40.50.970">
    <property type="match status" value="2"/>
</dbReference>
<proteinExistence type="inferred from homology"/>
<dbReference type="InterPro" id="IPR011766">
    <property type="entry name" value="TPP_enzyme_TPP-bd"/>
</dbReference>
<dbReference type="OrthoDB" id="4494979at2"/>
<protein>
    <submittedName>
        <fullName evidence="6">Acetolactate synthase-1/2/3 large subunit</fullName>
    </submittedName>
</protein>
<sequence>MRGADIVAQSLAACGAKTVFALSGNQIMSIFDAALDTDLRLIHTRHEACAVFMAEAYAQLTGDVGVAMVTAGPGFANALSAMYSAKTSETPVILLSGDSPLVRDGYGAFHELDQTTMAGPVTKASVRVMSEHTLGEDLARAISLARSGRPGPVHVALPADVLTAQTNATVPPADAFARQPALPRESDIETLLEAFAASERPVILTGPAMTETRAGDLLAALTDAIDAPVVPIESPRALRDPALGQFADSLKHADLIVSLGKQIDYTVRYGEEGVFPADANVFAVAPDESALEQAERALGSRLTGRIKADADLCAERLIEGASVGNPRDAWRAEVAEALANREMEALPPTGDGVVPLDVAQALQEVVESAGNAIYVADGGEFGQWMQGFVNASRRVMNGVSAAIASAMGNAIGAQIADPDATVICTLGDGTAGFYLGEFDTAVREGANAIFVIGNDACWNAERMLQIREFGADRQTGCDLLPTRYDKAAEGLGAHGEYVTTAEELGPALARARASGKPACINVKLDAQPAPVFAKDAPGAH</sequence>
<feature type="domain" description="Thiamine pyrophosphate enzyme TPP-binding" evidence="4">
    <location>
        <begin position="377"/>
        <end position="522"/>
    </location>
</feature>
<dbReference type="GO" id="GO:0003984">
    <property type="term" value="F:acetolactate synthase activity"/>
    <property type="evidence" value="ECO:0007669"/>
    <property type="project" value="TreeGrafter"/>
</dbReference>
<dbReference type="EMBL" id="QXDF01000006">
    <property type="protein sequence ID" value="RIA45375.1"/>
    <property type="molecule type" value="Genomic_DNA"/>
</dbReference>
<dbReference type="FunFam" id="3.40.50.970:FF:000007">
    <property type="entry name" value="Acetolactate synthase"/>
    <property type="match status" value="1"/>
</dbReference>
<comment type="caution">
    <text evidence="6">The sequence shown here is derived from an EMBL/GenBank/DDBJ whole genome shotgun (WGS) entry which is preliminary data.</text>
</comment>
<dbReference type="Gene3D" id="3.40.50.1220">
    <property type="entry name" value="TPP-binding domain"/>
    <property type="match status" value="1"/>
</dbReference>
<dbReference type="SUPFAM" id="SSF52467">
    <property type="entry name" value="DHS-like NAD/FAD-binding domain"/>
    <property type="match status" value="1"/>
</dbReference>
<dbReference type="InterPro" id="IPR045229">
    <property type="entry name" value="TPP_enz"/>
</dbReference>
<dbReference type="Pfam" id="PF02775">
    <property type="entry name" value="TPP_enzyme_C"/>
    <property type="match status" value="1"/>
</dbReference>
<accession>A0A397PDS3</accession>
<dbReference type="GO" id="GO:0030976">
    <property type="term" value="F:thiamine pyrophosphate binding"/>
    <property type="evidence" value="ECO:0007669"/>
    <property type="project" value="InterPro"/>
</dbReference>
<dbReference type="GO" id="GO:0009099">
    <property type="term" value="P:L-valine biosynthetic process"/>
    <property type="evidence" value="ECO:0007669"/>
    <property type="project" value="TreeGrafter"/>
</dbReference>
<dbReference type="Pfam" id="PF02776">
    <property type="entry name" value="TPP_enzyme_N"/>
    <property type="match status" value="1"/>
</dbReference>
<gene>
    <name evidence="6" type="ORF">BXY53_2795</name>
</gene>
<evidence type="ECO:0000256" key="1">
    <source>
        <dbReference type="ARBA" id="ARBA00001964"/>
    </source>
</evidence>
<comment type="cofactor">
    <cofactor evidence="1">
        <name>thiamine diphosphate</name>
        <dbReference type="ChEBI" id="CHEBI:58937"/>
    </cofactor>
</comment>
<dbReference type="GO" id="GO:0050660">
    <property type="term" value="F:flavin adenine dinucleotide binding"/>
    <property type="evidence" value="ECO:0007669"/>
    <property type="project" value="TreeGrafter"/>
</dbReference>
<name>A0A397PDS3_9HYPH</name>
<dbReference type="GO" id="GO:0005948">
    <property type="term" value="C:acetolactate synthase complex"/>
    <property type="evidence" value="ECO:0007669"/>
    <property type="project" value="TreeGrafter"/>
</dbReference>
<dbReference type="GO" id="GO:0009097">
    <property type="term" value="P:isoleucine biosynthetic process"/>
    <property type="evidence" value="ECO:0007669"/>
    <property type="project" value="TreeGrafter"/>
</dbReference>
<dbReference type="InterPro" id="IPR029061">
    <property type="entry name" value="THDP-binding"/>
</dbReference>
<dbReference type="CDD" id="cd02004">
    <property type="entry name" value="TPP_BZL_OCoD_HPCL"/>
    <property type="match status" value="1"/>
</dbReference>
<feature type="domain" description="Thiamine pyrophosphate enzyme N-terminal TPP-binding" evidence="5">
    <location>
        <begin position="1"/>
        <end position="117"/>
    </location>
</feature>
<dbReference type="Proteomes" id="UP000266273">
    <property type="component" value="Unassembled WGS sequence"/>
</dbReference>
<dbReference type="PANTHER" id="PTHR18968:SF166">
    <property type="entry name" value="2-HYDROXYACYL-COA LYASE 2"/>
    <property type="match status" value="1"/>
</dbReference>
<dbReference type="AlphaFoldDB" id="A0A397PDS3"/>
<dbReference type="RefSeq" id="WP_119062624.1">
    <property type="nucleotide sequence ID" value="NZ_QXDF01000006.1"/>
</dbReference>
<evidence type="ECO:0000256" key="2">
    <source>
        <dbReference type="ARBA" id="ARBA00007812"/>
    </source>
</evidence>
<reference evidence="6 7" key="1">
    <citation type="submission" date="2018-08" db="EMBL/GenBank/DDBJ databases">
        <title>Genomic Encyclopedia of Archaeal and Bacterial Type Strains, Phase II (KMG-II): from individual species to whole genera.</title>
        <authorList>
            <person name="Goeker M."/>
        </authorList>
    </citation>
    <scope>NUCLEOTIDE SEQUENCE [LARGE SCALE GENOMIC DNA]</scope>
    <source>
        <strain evidence="6 7">DSM 5002</strain>
    </source>
</reference>
<keyword evidence="7" id="KW-1185">Reference proteome</keyword>
<dbReference type="InterPro" id="IPR012001">
    <property type="entry name" value="Thiamin_PyroP_enz_TPP-bd_dom"/>
</dbReference>